<reference evidence="2 3" key="1">
    <citation type="submission" date="2016-07" db="EMBL/GenBank/DDBJ databases">
        <title>Pervasive Adenine N6-methylation of Active Genes in Fungi.</title>
        <authorList>
            <consortium name="DOE Joint Genome Institute"/>
            <person name="Mondo S.J."/>
            <person name="Dannebaum R.O."/>
            <person name="Kuo R.C."/>
            <person name="Labutti K."/>
            <person name="Haridas S."/>
            <person name="Kuo A."/>
            <person name="Salamov A."/>
            <person name="Ahrendt S.R."/>
            <person name="Lipzen A."/>
            <person name="Sullivan W."/>
            <person name="Andreopoulos W.B."/>
            <person name="Clum A."/>
            <person name="Lindquist E."/>
            <person name="Daum C."/>
            <person name="Ramamoorthy G.K."/>
            <person name="Gryganskyi A."/>
            <person name="Culley D."/>
            <person name="Magnuson J.K."/>
            <person name="James T.Y."/>
            <person name="O'Malley M.A."/>
            <person name="Stajich J.E."/>
            <person name="Spatafora J.W."/>
            <person name="Visel A."/>
            <person name="Grigoriev I.V."/>
        </authorList>
    </citation>
    <scope>NUCLEOTIDE SEQUENCE [LARGE SCALE GENOMIC DNA]</scope>
    <source>
        <strain evidence="2 3">PL171</strain>
    </source>
</reference>
<proteinExistence type="predicted"/>
<feature type="non-terminal residue" evidence="2">
    <location>
        <position position="552"/>
    </location>
</feature>
<feature type="compositionally biased region" description="Gly residues" evidence="1">
    <location>
        <begin position="528"/>
        <end position="540"/>
    </location>
</feature>
<dbReference type="Proteomes" id="UP000193411">
    <property type="component" value="Unassembled WGS sequence"/>
</dbReference>
<name>A0A1Y2HJU9_9FUNG</name>
<sequence>MLQCTCTNTIMTPPPPRAVNPNGLTKKPKIKLRKVTEDWRLVASRASSPSPLGHLSRHLTLQTLALLARLSGTRAGVISILESLSSHCDLLSTNTLDLYQACDLVQRQFLGCLADFVATCAAAHGSRNGGNLDQAVTLDRILRILADARYDQRLVAGSGTKTSAWDSVVEQGELIVSEWVSAPASANPGDVVTDEEKNRRREMFDELAEQLSDMMIRDYPRLWRHLNDHVDEISIQVAVPIPSAASSRKQSTVVGFGNTRHLRSYSASPNVSDASSRQGQSSTELPLREKYGSFQIPLPLQVPPSSGTVTDPTTFQTPQTPPAKPTPKPTTSPQHLTPHQRQVALARIRTEYSTSAAASPAARRTTTSAATSSSNPAPFRVHIDRHFPSSAQPVVLATSQSQDSHAYQRYASTQIRRAPYVTHPTPWIPPNFSSSASPTAHATRDGANPPTSASLKYGGAWTIPPHLRARAIRERALESETGVSLGYRLTPAGGQRNAQVKGKVDELARRVAGVSVEMAAEARALHGGGAGTIGVAGGGAETVSGKGKGKKG</sequence>
<evidence type="ECO:0000256" key="1">
    <source>
        <dbReference type="SAM" id="MobiDB-lite"/>
    </source>
</evidence>
<feature type="compositionally biased region" description="Polar residues" evidence="1">
    <location>
        <begin position="265"/>
        <end position="284"/>
    </location>
</feature>
<gene>
    <name evidence="2" type="ORF">BCR44DRAFT_410992</name>
</gene>
<evidence type="ECO:0000313" key="2">
    <source>
        <dbReference type="EMBL" id="ORZ33362.1"/>
    </source>
</evidence>
<feature type="region of interest" description="Disordered" evidence="1">
    <location>
        <begin position="352"/>
        <end position="380"/>
    </location>
</feature>
<feature type="compositionally biased region" description="Pro residues" evidence="1">
    <location>
        <begin position="319"/>
        <end position="330"/>
    </location>
</feature>
<keyword evidence="3" id="KW-1185">Reference proteome</keyword>
<protein>
    <submittedName>
        <fullName evidence="2">Uncharacterized protein</fullName>
    </submittedName>
</protein>
<evidence type="ECO:0000313" key="3">
    <source>
        <dbReference type="Proteomes" id="UP000193411"/>
    </source>
</evidence>
<feature type="region of interest" description="Disordered" evidence="1">
    <location>
        <begin position="528"/>
        <end position="552"/>
    </location>
</feature>
<feature type="compositionally biased region" description="Low complexity" evidence="1">
    <location>
        <begin position="353"/>
        <end position="374"/>
    </location>
</feature>
<dbReference type="AlphaFoldDB" id="A0A1Y2HJU9"/>
<comment type="caution">
    <text evidence="2">The sequence shown here is derived from an EMBL/GenBank/DDBJ whole genome shotgun (WGS) entry which is preliminary data.</text>
</comment>
<feature type="region of interest" description="Disordered" evidence="1">
    <location>
        <begin position="264"/>
        <end position="284"/>
    </location>
</feature>
<dbReference type="EMBL" id="MCFL01000036">
    <property type="protein sequence ID" value="ORZ33362.1"/>
    <property type="molecule type" value="Genomic_DNA"/>
</dbReference>
<accession>A0A1Y2HJU9</accession>
<feature type="region of interest" description="Disordered" evidence="1">
    <location>
        <begin position="434"/>
        <end position="453"/>
    </location>
</feature>
<organism evidence="2 3">
    <name type="scientific">Catenaria anguillulae PL171</name>
    <dbReference type="NCBI Taxonomy" id="765915"/>
    <lineage>
        <taxon>Eukaryota</taxon>
        <taxon>Fungi</taxon>
        <taxon>Fungi incertae sedis</taxon>
        <taxon>Blastocladiomycota</taxon>
        <taxon>Blastocladiomycetes</taxon>
        <taxon>Blastocladiales</taxon>
        <taxon>Catenariaceae</taxon>
        <taxon>Catenaria</taxon>
    </lineage>
</organism>
<feature type="region of interest" description="Disordered" evidence="1">
    <location>
        <begin position="297"/>
        <end position="340"/>
    </location>
</feature>
<feature type="compositionally biased region" description="Low complexity" evidence="1">
    <location>
        <begin position="308"/>
        <end position="318"/>
    </location>
</feature>